<dbReference type="RefSeq" id="WP_183829234.1">
    <property type="nucleotide sequence ID" value="NZ_JACIGW010000009.1"/>
</dbReference>
<keyword evidence="6" id="KW-1185">Reference proteome</keyword>
<accession>A0A7W6V335</accession>
<evidence type="ECO:0000313" key="3">
    <source>
        <dbReference type="EMBL" id="MBB4414466.1"/>
    </source>
</evidence>
<proteinExistence type="predicted"/>
<dbReference type="AlphaFoldDB" id="A0A7W6V335"/>
<evidence type="ECO:0000313" key="5">
    <source>
        <dbReference type="Proteomes" id="UP000520770"/>
    </source>
</evidence>
<organism evidence="4 7">
    <name type="scientific">Aliirhizobium cellulosilyticum</name>
    <dbReference type="NCBI Taxonomy" id="393664"/>
    <lineage>
        <taxon>Bacteria</taxon>
        <taxon>Pseudomonadati</taxon>
        <taxon>Pseudomonadota</taxon>
        <taxon>Alphaproteobacteria</taxon>
        <taxon>Hyphomicrobiales</taxon>
        <taxon>Rhizobiaceae</taxon>
        <taxon>Aliirhizobium</taxon>
    </lineage>
</organism>
<dbReference type="Proteomes" id="UP000524535">
    <property type="component" value="Unassembled WGS sequence"/>
</dbReference>
<gene>
    <name evidence="3" type="ORF">GGE31_005009</name>
    <name evidence="2" type="ORF">GGE33_005021</name>
    <name evidence="4" type="ORF">GGE35_004933</name>
</gene>
<dbReference type="EMBL" id="JACIHM010000010">
    <property type="protein sequence ID" value="MBB4449082.1"/>
    <property type="molecule type" value="Genomic_DNA"/>
</dbReference>
<evidence type="ECO:0000313" key="7">
    <source>
        <dbReference type="Proteomes" id="UP000576087"/>
    </source>
</evidence>
<evidence type="ECO:0000313" key="6">
    <source>
        <dbReference type="Proteomes" id="UP000524535"/>
    </source>
</evidence>
<comment type="caution">
    <text evidence="4">The sequence shown here is derived from an EMBL/GenBank/DDBJ whole genome shotgun (WGS) entry which is preliminary data.</text>
</comment>
<protein>
    <submittedName>
        <fullName evidence="4">Uncharacterized protein</fullName>
    </submittedName>
</protein>
<sequence>MRHSTVQTRSLSHRHSLFDSWQSATHLAIAVAAFVFVGAVTLGIF</sequence>
<evidence type="ECO:0000313" key="2">
    <source>
        <dbReference type="EMBL" id="MBB4351242.1"/>
    </source>
</evidence>
<dbReference type="Proteomes" id="UP000576087">
    <property type="component" value="Unassembled WGS sequence"/>
</dbReference>
<evidence type="ECO:0000256" key="1">
    <source>
        <dbReference type="SAM" id="Phobius"/>
    </source>
</evidence>
<dbReference type="EMBL" id="JACIGW010000009">
    <property type="protein sequence ID" value="MBB4351242.1"/>
    <property type="molecule type" value="Genomic_DNA"/>
</dbReference>
<evidence type="ECO:0000313" key="4">
    <source>
        <dbReference type="EMBL" id="MBB4449082.1"/>
    </source>
</evidence>
<reference evidence="5 6" key="1">
    <citation type="submission" date="2020-08" db="EMBL/GenBank/DDBJ databases">
        <title>Genomic Encyclopedia of Type Strains, Phase IV (KMG-V): Genome sequencing to study the core and pangenomes of soil and plant-associated prokaryotes.</title>
        <authorList>
            <person name="Whitman W."/>
        </authorList>
    </citation>
    <scope>NUCLEOTIDE SEQUENCE [LARGE SCALE GENOMIC DNA]</scope>
    <source>
        <strain evidence="3 6">SEMIA 444</strain>
        <strain evidence="2 5">SEMIA 448</strain>
        <strain evidence="4 7">SEMIA 452</strain>
    </source>
</reference>
<feature type="transmembrane region" description="Helical" evidence="1">
    <location>
        <begin position="21"/>
        <end position="44"/>
    </location>
</feature>
<keyword evidence="1" id="KW-0812">Transmembrane</keyword>
<dbReference type="Proteomes" id="UP000520770">
    <property type="component" value="Unassembled WGS sequence"/>
</dbReference>
<keyword evidence="1" id="KW-0472">Membrane</keyword>
<keyword evidence="1" id="KW-1133">Transmembrane helix</keyword>
<dbReference type="EMBL" id="JACIGY010000010">
    <property type="protein sequence ID" value="MBB4414466.1"/>
    <property type="molecule type" value="Genomic_DNA"/>
</dbReference>
<name>A0A7W6V335_9HYPH</name>